<comment type="similarity">
    <text evidence="2 7">Belongs to the cytochrome P450 family.</text>
</comment>
<dbReference type="InterPro" id="IPR001128">
    <property type="entry name" value="Cyt_P450"/>
</dbReference>
<dbReference type="HOGENOM" id="CLU_001570_14_11_1"/>
<accession>E3QZS7</accession>
<keyword evidence="8" id="KW-0472">Membrane</keyword>
<dbReference type="GeneID" id="24416874"/>
<dbReference type="OrthoDB" id="1470350at2759"/>
<evidence type="ECO:0000313" key="9">
    <source>
        <dbReference type="EMBL" id="EFQ36365.1"/>
    </source>
</evidence>
<keyword evidence="8" id="KW-0812">Transmembrane</keyword>
<feature type="transmembrane region" description="Helical" evidence="8">
    <location>
        <begin position="20"/>
        <end position="39"/>
    </location>
</feature>
<keyword evidence="7" id="KW-0503">Monooxygenase</keyword>
<sequence length="516" mass="57727">MSAATALSPESIWLGSRQLFTPTTVLAVILLCYVFYIIYDVKFGPLSSIPGPFWYKASGIPLAYVQGRGKEAEVIPILHERYGPVVQIAPREVSFNSGADAWQDMYGFVKPGGDPKPAKDPIMYIDNVIDYESIHVASDVNHARQRRLLAPAFGDAALRTMQPVLTMYATKMKDKITERIGSQAGAARIDLMKMFLLTAFDILGSLTFGESLNMLEDGEFTPWAQTVLDSIRLDAWIRIARHFAIGRVLVNALMNTKTARAKHWEHFEYSKKRVDKRLARSPTHPDFWSFVEKKSEAEDGLSMGEQYVNATVIMLAGTETTATALSGVIFFLTKNPEILKTVREEVQSTFGSIEDMTLDKLARAKYLNACITETLRIYPPAPTALLRRTPPQGATICGVQIPGDVTVGGHIYSTHTSPMHFKNPLEFHPERWLGDAEYADDHLDAWAPFSVGPHNCVGKNLLFHEVRLLLATMLKYFDFTLAHESQDWSRQRVFTLWEKLPLLCDVKPALPVASAS</sequence>
<dbReference type="Pfam" id="PF00067">
    <property type="entry name" value="p450"/>
    <property type="match status" value="1"/>
</dbReference>
<dbReference type="PANTHER" id="PTHR24305">
    <property type="entry name" value="CYTOCHROME P450"/>
    <property type="match status" value="1"/>
</dbReference>
<evidence type="ECO:0000256" key="6">
    <source>
        <dbReference type="PIRSR" id="PIRSR602401-1"/>
    </source>
</evidence>
<evidence type="ECO:0000256" key="8">
    <source>
        <dbReference type="SAM" id="Phobius"/>
    </source>
</evidence>
<comment type="cofactor">
    <cofactor evidence="1 6">
        <name>heme</name>
        <dbReference type="ChEBI" id="CHEBI:30413"/>
    </cofactor>
</comment>
<dbReference type="PRINTS" id="PR00463">
    <property type="entry name" value="EP450I"/>
</dbReference>
<evidence type="ECO:0000256" key="2">
    <source>
        <dbReference type="ARBA" id="ARBA00010617"/>
    </source>
</evidence>
<dbReference type="AlphaFoldDB" id="E3QZS7"/>
<keyword evidence="10" id="KW-1185">Reference proteome</keyword>
<dbReference type="InterPro" id="IPR050121">
    <property type="entry name" value="Cytochrome_P450_monoxygenase"/>
</dbReference>
<evidence type="ECO:0000256" key="5">
    <source>
        <dbReference type="ARBA" id="ARBA00023004"/>
    </source>
</evidence>
<dbReference type="SUPFAM" id="SSF48264">
    <property type="entry name" value="Cytochrome P450"/>
    <property type="match status" value="1"/>
</dbReference>
<dbReference type="VEuPathDB" id="FungiDB:GLRG_11510"/>
<dbReference type="GO" id="GO:0020037">
    <property type="term" value="F:heme binding"/>
    <property type="evidence" value="ECO:0007669"/>
    <property type="project" value="InterPro"/>
</dbReference>
<keyword evidence="8" id="KW-1133">Transmembrane helix</keyword>
<gene>
    <name evidence="9" type="ORF">GLRG_11510</name>
</gene>
<evidence type="ECO:0000256" key="7">
    <source>
        <dbReference type="RuleBase" id="RU000461"/>
    </source>
</evidence>
<dbReference type="eggNOG" id="KOG0158">
    <property type="taxonomic scope" value="Eukaryota"/>
</dbReference>
<keyword evidence="7" id="KW-0560">Oxidoreductase</keyword>
<reference evidence="10" key="1">
    <citation type="journal article" date="2012" name="Nat. Genet.">
        <title>Lifestyle transitions in plant pathogenic Colletotrichum fungi deciphered by genome and transcriptome analyses.</title>
        <authorList>
            <person name="O'Connell R.J."/>
            <person name="Thon M.R."/>
            <person name="Hacquard S."/>
            <person name="Amyotte S.G."/>
            <person name="Kleemann J."/>
            <person name="Torres M.F."/>
            <person name="Damm U."/>
            <person name="Buiate E.A."/>
            <person name="Epstein L."/>
            <person name="Alkan N."/>
            <person name="Altmueller J."/>
            <person name="Alvarado-Balderrama L."/>
            <person name="Bauser C.A."/>
            <person name="Becker C."/>
            <person name="Birren B.W."/>
            <person name="Chen Z."/>
            <person name="Choi J."/>
            <person name="Crouch J.A."/>
            <person name="Duvick J.P."/>
            <person name="Farman M.A."/>
            <person name="Gan P."/>
            <person name="Heiman D."/>
            <person name="Henrissat B."/>
            <person name="Howard R.J."/>
            <person name="Kabbage M."/>
            <person name="Koch C."/>
            <person name="Kracher B."/>
            <person name="Kubo Y."/>
            <person name="Law A.D."/>
            <person name="Lebrun M.-H."/>
            <person name="Lee Y.-H."/>
            <person name="Miyara I."/>
            <person name="Moore N."/>
            <person name="Neumann U."/>
            <person name="Nordstroem K."/>
            <person name="Panaccione D.G."/>
            <person name="Panstruga R."/>
            <person name="Place M."/>
            <person name="Proctor R.H."/>
            <person name="Prusky D."/>
            <person name="Rech G."/>
            <person name="Reinhardt R."/>
            <person name="Rollins J.A."/>
            <person name="Rounsley S."/>
            <person name="Schardl C.L."/>
            <person name="Schwartz D.C."/>
            <person name="Shenoy N."/>
            <person name="Shirasu K."/>
            <person name="Sikhakolli U.R."/>
            <person name="Stueber K."/>
            <person name="Sukno S.A."/>
            <person name="Sweigard J.A."/>
            <person name="Takano Y."/>
            <person name="Takahara H."/>
            <person name="Trail F."/>
            <person name="van der Does H.C."/>
            <person name="Voll L.M."/>
            <person name="Will I."/>
            <person name="Young S."/>
            <person name="Zeng Q."/>
            <person name="Zhang J."/>
            <person name="Zhou S."/>
            <person name="Dickman M.B."/>
            <person name="Schulze-Lefert P."/>
            <person name="Ver Loren van Themaat E."/>
            <person name="Ma L.-J."/>
            <person name="Vaillancourt L.J."/>
        </authorList>
    </citation>
    <scope>NUCLEOTIDE SEQUENCE [LARGE SCALE GENOMIC DNA]</scope>
    <source>
        <strain evidence="10">M1.001 / M2 / FGSC 10212</strain>
    </source>
</reference>
<name>E3QZS7_COLGM</name>
<proteinExistence type="inferred from homology"/>
<dbReference type="STRING" id="645133.E3QZS7"/>
<dbReference type="InterPro" id="IPR002401">
    <property type="entry name" value="Cyt_P450_E_grp-I"/>
</dbReference>
<dbReference type="PROSITE" id="PS00086">
    <property type="entry name" value="CYTOCHROME_P450"/>
    <property type="match status" value="1"/>
</dbReference>
<keyword evidence="5 6" id="KW-0408">Iron</keyword>
<dbReference type="EMBL" id="GG697420">
    <property type="protein sequence ID" value="EFQ36365.1"/>
    <property type="molecule type" value="Genomic_DNA"/>
</dbReference>
<organism evidence="10">
    <name type="scientific">Colletotrichum graminicola (strain M1.001 / M2 / FGSC 10212)</name>
    <name type="common">Maize anthracnose fungus</name>
    <name type="synonym">Glomerella graminicola</name>
    <dbReference type="NCBI Taxonomy" id="645133"/>
    <lineage>
        <taxon>Eukaryota</taxon>
        <taxon>Fungi</taxon>
        <taxon>Dikarya</taxon>
        <taxon>Ascomycota</taxon>
        <taxon>Pezizomycotina</taxon>
        <taxon>Sordariomycetes</taxon>
        <taxon>Hypocreomycetidae</taxon>
        <taxon>Glomerellales</taxon>
        <taxon>Glomerellaceae</taxon>
        <taxon>Colletotrichum</taxon>
        <taxon>Colletotrichum graminicola species complex</taxon>
    </lineage>
</organism>
<protein>
    <submittedName>
        <fullName evidence="9">Cytochrome P450</fullName>
    </submittedName>
</protein>
<dbReference type="GO" id="GO:0016705">
    <property type="term" value="F:oxidoreductase activity, acting on paired donors, with incorporation or reduction of molecular oxygen"/>
    <property type="evidence" value="ECO:0007669"/>
    <property type="project" value="InterPro"/>
</dbReference>
<dbReference type="PRINTS" id="PR00385">
    <property type="entry name" value="P450"/>
</dbReference>
<evidence type="ECO:0000256" key="1">
    <source>
        <dbReference type="ARBA" id="ARBA00001971"/>
    </source>
</evidence>
<dbReference type="Proteomes" id="UP000008782">
    <property type="component" value="Unassembled WGS sequence"/>
</dbReference>
<keyword evidence="3 6" id="KW-0349">Heme</keyword>
<dbReference type="GO" id="GO:0005506">
    <property type="term" value="F:iron ion binding"/>
    <property type="evidence" value="ECO:0007669"/>
    <property type="project" value="InterPro"/>
</dbReference>
<dbReference type="Gene3D" id="1.10.630.10">
    <property type="entry name" value="Cytochrome P450"/>
    <property type="match status" value="1"/>
</dbReference>
<dbReference type="CDD" id="cd11058">
    <property type="entry name" value="CYP60B-like"/>
    <property type="match status" value="1"/>
</dbReference>
<evidence type="ECO:0000256" key="4">
    <source>
        <dbReference type="ARBA" id="ARBA00022723"/>
    </source>
</evidence>
<evidence type="ECO:0000313" key="10">
    <source>
        <dbReference type="Proteomes" id="UP000008782"/>
    </source>
</evidence>
<feature type="binding site" description="axial binding residue" evidence="6">
    <location>
        <position position="456"/>
    </location>
    <ligand>
        <name>heme</name>
        <dbReference type="ChEBI" id="CHEBI:30413"/>
    </ligand>
    <ligandPart>
        <name>Fe</name>
        <dbReference type="ChEBI" id="CHEBI:18248"/>
    </ligandPart>
</feature>
<dbReference type="InterPro" id="IPR036396">
    <property type="entry name" value="Cyt_P450_sf"/>
</dbReference>
<dbReference type="InterPro" id="IPR017972">
    <property type="entry name" value="Cyt_P450_CS"/>
</dbReference>
<dbReference type="RefSeq" id="XP_008100385.1">
    <property type="nucleotide sequence ID" value="XM_008102194.1"/>
</dbReference>
<evidence type="ECO:0000256" key="3">
    <source>
        <dbReference type="ARBA" id="ARBA00022617"/>
    </source>
</evidence>
<keyword evidence="4 6" id="KW-0479">Metal-binding</keyword>
<dbReference type="GO" id="GO:0004497">
    <property type="term" value="F:monooxygenase activity"/>
    <property type="evidence" value="ECO:0007669"/>
    <property type="project" value="UniProtKB-KW"/>
</dbReference>
<dbReference type="PANTHER" id="PTHR24305:SF210">
    <property type="entry name" value="CYTOCHROME P450 MONOOXYGENASE ASQL-RELATED"/>
    <property type="match status" value="1"/>
</dbReference>